<evidence type="ECO:0000313" key="1">
    <source>
        <dbReference type="Proteomes" id="UP000038045"/>
    </source>
</evidence>
<evidence type="ECO:0000313" key="2">
    <source>
        <dbReference type="WBParaSite" id="PTRK_0000967900.1"/>
    </source>
</evidence>
<dbReference type="Proteomes" id="UP000038045">
    <property type="component" value="Unplaced"/>
</dbReference>
<keyword evidence="1" id="KW-1185">Reference proteome</keyword>
<organism evidence="1 2">
    <name type="scientific">Parastrongyloides trichosuri</name>
    <name type="common">Possum-specific nematode worm</name>
    <dbReference type="NCBI Taxonomy" id="131310"/>
    <lineage>
        <taxon>Eukaryota</taxon>
        <taxon>Metazoa</taxon>
        <taxon>Ecdysozoa</taxon>
        <taxon>Nematoda</taxon>
        <taxon>Chromadorea</taxon>
        <taxon>Rhabditida</taxon>
        <taxon>Tylenchina</taxon>
        <taxon>Panagrolaimomorpha</taxon>
        <taxon>Strongyloidoidea</taxon>
        <taxon>Strongyloididae</taxon>
        <taxon>Parastrongyloides</taxon>
    </lineage>
</organism>
<sequence>MIHLDKLNMYPTLCPYFLSVNNDDMKDNKVKILRLTNCSFDNIAPCESLRKLLECFDNLKVIEVTSSECGSGFDFIKTMDIIQQRIPSLNLIDNYCFDIRYVERIEYSESIVQTIKNITDSFNYTTICRCNEEDECQFWVSLCRLYSFGLVSNIKRLINCISTIKFINGDQVVIDRNEDKIKIITFSM</sequence>
<protein>
    <submittedName>
        <fullName evidence="2">F-box/LRR-repeat protein</fullName>
    </submittedName>
</protein>
<accession>A0A0N4ZMB0</accession>
<proteinExistence type="predicted"/>
<reference evidence="2" key="1">
    <citation type="submission" date="2017-02" db="UniProtKB">
        <authorList>
            <consortium name="WormBaseParasite"/>
        </authorList>
    </citation>
    <scope>IDENTIFICATION</scope>
</reference>
<dbReference type="AlphaFoldDB" id="A0A0N4ZMB0"/>
<name>A0A0N4ZMB0_PARTI</name>
<dbReference type="WBParaSite" id="PTRK_0000967900.1">
    <property type="protein sequence ID" value="PTRK_0000967900.1"/>
    <property type="gene ID" value="PTRK_0000967900"/>
</dbReference>